<sequence length="272" mass="30544">YLGTFTHKGPLVRYVKDAALTLDIIAGQDDSDRYSVPKPKYSYLEKIDEKPTRLKIGYSLDLGFAEALDPEVEKSVLNGIQKFEKFGWSTEKSRIKLMNPELTFLTIWSSGFAYALGPYLAAMKDKMEPGLVDMINRGYEFSTKEIKIAEIQRETIYEEICKIFRKIDILITPTLACSAFELGKSGIIEEETMKTSVIINGKKMTAAGWLPFTYPFNASGHPAASIPCGWSIDGLPIGMQIVGKRFDELTVLQVSKAFEEVAPWQDKRPNFG</sequence>
<dbReference type="EMBL" id="LAZR01069351">
    <property type="protein sequence ID" value="KKK47873.1"/>
    <property type="molecule type" value="Genomic_DNA"/>
</dbReference>
<reference evidence="2" key="1">
    <citation type="journal article" date="2015" name="Nature">
        <title>Complex archaea that bridge the gap between prokaryotes and eukaryotes.</title>
        <authorList>
            <person name="Spang A."/>
            <person name="Saw J.H."/>
            <person name="Jorgensen S.L."/>
            <person name="Zaremba-Niedzwiedzka K."/>
            <person name="Martijn J."/>
            <person name="Lind A.E."/>
            <person name="van Eijk R."/>
            <person name="Schleper C."/>
            <person name="Guy L."/>
            <person name="Ettema T.J."/>
        </authorList>
    </citation>
    <scope>NUCLEOTIDE SEQUENCE</scope>
</reference>
<feature type="domain" description="Amidase" evidence="1">
    <location>
        <begin position="5"/>
        <end position="252"/>
    </location>
</feature>
<evidence type="ECO:0000313" key="2">
    <source>
        <dbReference type="EMBL" id="KKK47873.1"/>
    </source>
</evidence>
<dbReference type="PANTHER" id="PTHR11895:SF7">
    <property type="entry name" value="GLUTAMYL-TRNA(GLN) AMIDOTRANSFERASE SUBUNIT A, MITOCHONDRIAL"/>
    <property type="match status" value="1"/>
</dbReference>
<dbReference type="Pfam" id="PF01425">
    <property type="entry name" value="Amidase"/>
    <property type="match status" value="1"/>
</dbReference>
<name>A0A0F8VU53_9ZZZZ</name>
<dbReference type="PANTHER" id="PTHR11895">
    <property type="entry name" value="TRANSAMIDASE"/>
    <property type="match status" value="1"/>
</dbReference>
<gene>
    <name evidence="2" type="ORF">LCGC14_3150800</name>
</gene>
<dbReference type="InterPro" id="IPR023631">
    <property type="entry name" value="Amidase_dom"/>
</dbReference>
<protein>
    <recommendedName>
        <fullName evidence="1">Amidase domain-containing protein</fullName>
    </recommendedName>
</protein>
<proteinExistence type="predicted"/>
<dbReference type="GO" id="GO:0003824">
    <property type="term" value="F:catalytic activity"/>
    <property type="evidence" value="ECO:0007669"/>
    <property type="project" value="InterPro"/>
</dbReference>
<dbReference type="AlphaFoldDB" id="A0A0F8VU53"/>
<comment type="caution">
    <text evidence="2">The sequence shown here is derived from an EMBL/GenBank/DDBJ whole genome shotgun (WGS) entry which is preliminary data.</text>
</comment>
<dbReference type="Gene3D" id="3.90.1300.10">
    <property type="entry name" value="Amidase signature (AS) domain"/>
    <property type="match status" value="1"/>
</dbReference>
<organism evidence="2">
    <name type="scientific">marine sediment metagenome</name>
    <dbReference type="NCBI Taxonomy" id="412755"/>
    <lineage>
        <taxon>unclassified sequences</taxon>
        <taxon>metagenomes</taxon>
        <taxon>ecological metagenomes</taxon>
    </lineage>
</organism>
<evidence type="ECO:0000259" key="1">
    <source>
        <dbReference type="Pfam" id="PF01425"/>
    </source>
</evidence>
<feature type="non-terminal residue" evidence="2">
    <location>
        <position position="1"/>
    </location>
</feature>
<dbReference type="InterPro" id="IPR036928">
    <property type="entry name" value="AS_sf"/>
</dbReference>
<dbReference type="InterPro" id="IPR000120">
    <property type="entry name" value="Amidase"/>
</dbReference>
<dbReference type="SUPFAM" id="SSF75304">
    <property type="entry name" value="Amidase signature (AS) enzymes"/>
    <property type="match status" value="1"/>
</dbReference>
<accession>A0A0F8VU53</accession>